<reference evidence="3" key="1">
    <citation type="submission" date="2021-11" db="EMBL/GenBank/DDBJ databases">
        <authorList>
            <person name="Schell T."/>
        </authorList>
    </citation>
    <scope>NUCLEOTIDE SEQUENCE</scope>
    <source>
        <strain evidence="3">M5</strain>
    </source>
</reference>
<feature type="signal peptide" evidence="2">
    <location>
        <begin position="1"/>
        <end position="23"/>
    </location>
</feature>
<evidence type="ECO:0000256" key="2">
    <source>
        <dbReference type="SAM" id="SignalP"/>
    </source>
</evidence>
<evidence type="ECO:0000313" key="4">
    <source>
        <dbReference type="Proteomes" id="UP000789390"/>
    </source>
</evidence>
<gene>
    <name evidence="3" type="ORF">DGAL_LOCUS7878</name>
</gene>
<comment type="caution">
    <text evidence="3">The sequence shown here is derived from an EMBL/GenBank/DDBJ whole genome shotgun (WGS) entry which is preliminary data.</text>
</comment>
<proteinExistence type="predicted"/>
<feature type="region of interest" description="Disordered" evidence="1">
    <location>
        <begin position="22"/>
        <end position="48"/>
    </location>
</feature>
<name>A0A8J2RKN4_9CRUS</name>
<feature type="chain" id="PRO_5035234500" evidence="2">
    <location>
        <begin position="24"/>
        <end position="101"/>
    </location>
</feature>
<dbReference type="AlphaFoldDB" id="A0A8J2RKN4"/>
<organism evidence="3 4">
    <name type="scientific">Daphnia galeata</name>
    <dbReference type="NCBI Taxonomy" id="27404"/>
    <lineage>
        <taxon>Eukaryota</taxon>
        <taxon>Metazoa</taxon>
        <taxon>Ecdysozoa</taxon>
        <taxon>Arthropoda</taxon>
        <taxon>Crustacea</taxon>
        <taxon>Branchiopoda</taxon>
        <taxon>Diplostraca</taxon>
        <taxon>Cladocera</taxon>
        <taxon>Anomopoda</taxon>
        <taxon>Daphniidae</taxon>
        <taxon>Daphnia</taxon>
    </lineage>
</organism>
<evidence type="ECO:0000313" key="3">
    <source>
        <dbReference type="EMBL" id="CAH0104948.1"/>
    </source>
</evidence>
<feature type="compositionally biased region" description="Low complexity" evidence="1">
    <location>
        <begin position="39"/>
        <end position="48"/>
    </location>
</feature>
<keyword evidence="4" id="KW-1185">Reference proteome</keyword>
<protein>
    <submittedName>
        <fullName evidence="3">Uncharacterized protein</fullName>
    </submittedName>
</protein>
<feature type="compositionally biased region" description="Gly residues" evidence="1">
    <location>
        <begin position="26"/>
        <end position="38"/>
    </location>
</feature>
<keyword evidence="2" id="KW-0732">Signal</keyword>
<sequence>MNLLGKFVFFLVIISSINEIVESAPGRGGGGGRGGGSSGKSNSSTGGKRSGYYLHGGLYTKTPVKTPVYRGIGAWGILAAPNSSLMTEIPIPAEMEWKYAT</sequence>
<evidence type="ECO:0000256" key="1">
    <source>
        <dbReference type="SAM" id="MobiDB-lite"/>
    </source>
</evidence>
<dbReference type="Proteomes" id="UP000789390">
    <property type="component" value="Unassembled WGS sequence"/>
</dbReference>
<dbReference type="EMBL" id="CAKKLH010000161">
    <property type="protein sequence ID" value="CAH0104948.1"/>
    <property type="molecule type" value="Genomic_DNA"/>
</dbReference>
<accession>A0A8J2RKN4</accession>